<evidence type="ECO:0000313" key="5">
    <source>
        <dbReference type="Proteomes" id="UP000245768"/>
    </source>
</evidence>
<evidence type="ECO:0000259" key="3">
    <source>
        <dbReference type="Pfam" id="PF00561"/>
    </source>
</evidence>
<accession>A0A316YKF7</accession>
<dbReference type="InterPro" id="IPR000073">
    <property type="entry name" value="AB_hydrolase_1"/>
</dbReference>
<dbReference type="PANTHER" id="PTHR10794">
    <property type="entry name" value="ABHYDROLASE DOMAIN-CONTAINING PROTEIN"/>
    <property type="match status" value="1"/>
</dbReference>
<organism evidence="4 5">
    <name type="scientific">Acaromyces ingoldii</name>
    <dbReference type="NCBI Taxonomy" id="215250"/>
    <lineage>
        <taxon>Eukaryota</taxon>
        <taxon>Fungi</taxon>
        <taxon>Dikarya</taxon>
        <taxon>Basidiomycota</taxon>
        <taxon>Ustilaginomycotina</taxon>
        <taxon>Exobasidiomycetes</taxon>
        <taxon>Exobasidiales</taxon>
        <taxon>Cryptobasidiaceae</taxon>
        <taxon>Acaromyces</taxon>
    </lineage>
</organism>
<dbReference type="GO" id="GO:0008126">
    <property type="term" value="F:acetylesterase activity"/>
    <property type="evidence" value="ECO:0007669"/>
    <property type="project" value="TreeGrafter"/>
</dbReference>
<dbReference type="Pfam" id="PF00561">
    <property type="entry name" value="Abhydrolase_1"/>
    <property type="match status" value="1"/>
</dbReference>
<dbReference type="EMBL" id="KZ819637">
    <property type="protein sequence ID" value="PWN89556.1"/>
    <property type="molecule type" value="Genomic_DNA"/>
</dbReference>
<dbReference type="InterPro" id="IPR050960">
    <property type="entry name" value="AB_hydrolase_4_sf"/>
</dbReference>
<dbReference type="InterPro" id="IPR029058">
    <property type="entry name" value="AB_hydrolase_fold"/>
</dbReference>
<dbReference type="RefSeq" id="XP_025376754.1">
    <property type="nucleotide sequence ID" value="XM_025519302.1"/>
</dbReference>
<feature type="region of interest" description="Disordered" evidence="2">
    <location>
        <begin position="489"/>
        <end position="519"/>
    </location>
</feature>
<dbReference type="STRING" id="215250.A0A316YKF7"/>
<feature type="domain" description="AB hydrolase-1" evidence="3">
    <location>
        <begin position="125"/>
        <end position="372"/>
    </location>
</feature>
<comment type="similarity">
    <text evidence="1">Belongs to the AB hydrolase superfamily. AB hydrolase 4 family.</text>
</comment>
<dbReference type="AlphaFoldDB" id="A0A316YKF7"/>
<keyword evidence="5" id="KW-1185">Reference proteome</keyword>
<dbReference type="InParanoid" id="A0A316YKF7"/>
<dbReference type="SUPFAM" id="SSF53474">
    <property type="entry name" value="alpha/beta-Hydrolases"/>
    <property type="match status" value="1"/>
</dbReference>
<dbReference type="OrthoDB" id="5954035at2759"/>
<proteinExistence type="inferred from homology"/>
<evidence type="ECO:0000256" key="2">
    <source>
        <dbReference type="SAM" id="MobiDB-lite"/>
    </source>
</evidence>
<evidence type="ECO:0000256" key="1">
    <source>
        <dbReference type="ARBA" id="ARBA00010884"/>
    </source>
</evidence>
<dbReference type="GO" id="GO:0047372">
    <property type="term" value="F:monoacylglycerol lipase activity"/>
    <property type="evidence" value="ECO:0007669"/>
    <property type="project" value="TreeGrafter"/>
</dbReference>
<dbReference type="Proteomes" id="UP000245768">
    <property type="component" value="Unassembled WGS sequence"/>
</dbReference>
<name>A0A316YKF7_9BASI</name>
<protein>
    <recommendedName>
        <fullName evidence="3">AB hydrolase-1 domain-containing protein</fullName>
    </recommendedName>
</protein>
<sequence length="633" mass="68349">MSSFVSRTLLGPLGLAPARFTNIEVVYSPTVRDGTAQATGAQAPPFLPAHVLPALVEACPSLHGPNAHFSPSPQLATGHLQTIYSAFADTSAVDEVYYTRHLLLLPDGGIMSVDIAEEDEDVKETVVISHGLTGGSQDTYVRHCVNALIKSKSQGGPGLRCAVCNFRGCANTPATSSQLYSAAKTSDLRAALLFLARLLPDSGFVGLSFSLGANIMSKYLGEEGDESVLLAAIACAAPFDLQAGSHVLENSTTRRAVYSRAMASNLSRLVSRHAATLQLDEALREPLRRLFDGPTAQAYARQTGSRLNTLRYADEAVTRHVGGYRKPYDGFPYASAHDYYRNGGALNVLAGLRRPLLALNADDDPIVAKESIKEIMTIMGLVEKAKELQTDDETETGEQAKDAAVNANKTTDFIALATTQGGGHIGWWEGVRNPTRWIRTPVVEFCNAVFAEAAKQKSSEATGKNQYDQRETREDDVVVELIPVSELPPYEGLPPALSNGQQDKKKKAHEKGEETAPSSARLPWLRTHLLKELPLLHPSMAPKGWCGRKLAAEGDATVKIDGRGDIVEGKDEGWPVLSGKMIRDVKRPEVGYMRLGEWTRVAGAGKRFNSNKDVPGSYDGVDKDANDGMIKGL</sequence>
<reference evidence="4 5" key="1">
    <citation type="journal article" date="2018" name="Mol. Biol. Evol.">
        <title>Broad Genomic Sampling Reveals a Smut Pathogenic Ancestry of the Fungal Clade Ustilaginomycotina.</title>
        <authorList>
            <person name="Kijpornyongpan T."/>
            <person name="Mondo S.J."/>
            <person name="Barry K."/>
            <person name="Sandor L."/>
            <person name="Lee J."/>
            <person name="Lipzen A."/>
            <person name="Pangilinan J."/>
            <person name="LaButti K."/>
            <person name="Hainaut M."/>
            <person name="Henrissat B."/>
            <person name="Grigoriev I.V."/>
            <person name="Spatafora J.W."/>
            <person name="Aime M.C."/>
        </authorList>
    </citation>
    <scope>NUCLEOTIDE SEQUENCE [LARGE SCALE GENOMIC DNA]</scope>
    <source>
        <strain evidence="4 5">MCA 4198</strain>
    </source>
</reference>
<dbReference type="Gene3D" id="3.40.50.1820">
    <property type="entry name" value="alpha/beta hydrolase"/>
    <property type="match status" value="1"/>
</dbReference>
<dbReference type="PANTHER" id="PTHR10794:SF63">
    <property type="entry name" value="ALPHA_BETA HYDROLASE 1, ISOFORM A"/>
    <property type="match status" value="1"/>
</dbReference>
<dbReference type="GeneID" id="37041218"/>
<evidence type="ECO:0000313" key="4">
    <source>
        <dbReference type="EMBL" id="PWN89556.1"/>
    </source>
</evidence>
<dbReference type="GO" id="GO:0051792">
    <property type="term" value="P:medium-chain fatty acid biosynthetic process"/>
    <property type="evidence" value="ECO:0007669"/>
    <property type="project" value="TreeGrafter"/>
</dbReference>
<dbReference type="GO" id="GO:0051793">
    <property type="term" value="P:medium-chain fatty acid catabolic process"/>
    <property type="evidence" value="ECO:0007669"/>
    <property type="project" value="TreeGrafter"/>
</dbReference>
<gene>
    <name evidence="4" type="ORF">FA10DRAFT_243091</name>
</gene>